<feature type="transmembrane region" description="Helical" evidence="1">
    <location>
        <begin position="153"/>
        <end position="175"/>
    </location>
</feature>
<evidence type="ECO:0000313" key="4">
    <source>
        <dbReference type="Proteomes" id="UP000612349"/>
    </source>
</evidence>
<dbReference type="AlphaFoldDB" id="A0A916YV74"/>
<keyword evidence="3" id="KW-0012">Acyltransferase</keyword>
<feature type="transmembrane region" description="Helical" evidence="1">
    <location>
        <begin position="128"/>
        <end position="147"/>
    </location>
</feature>
<keyword evidence="1" id="KW-0812">Transmembrane</keyword>
<reference evidence="3" key="1">
    <citation type="journal article" date="2014" name="Int. J. Syst. Evol. Microbiol.">
        <title>Complete genome sequence of Corynebacterium casei LMG S-19264T (=DSM 44701T), isolated from a smear-ripened cheese.</title>
        <authorList>
            <consortium name="US DOE Joint Genome Institute (JGI-PGF)"/>
            <person name="Walter F."/>
            <person name="Albersmeier A."/>
            <person name="Kalinowski J."/>
            <person name="Ruckert C."/>
        </authorList>
    </citation>
    <scope>NUCLEOTIDE SEQUENCE</scope>
    <source>
        <strain evidence="3">CGMCC 1.15360</strain>
    </source>
</reference>
<evidence type="ECO:0000259" key="2">
    <source>
        <dbReference type="Pfam" id="PF01757"/>
    </source>
</evidence>
<dbReference type="GO" id="GO:0009103">
    <property type="term" value="P:lipopolysaccharide biosynthetic process"/>
    <property type="evidence" value="ECO:0007669"/>
    <property type="project" value="TreeGrafter"/>
</dbReference>
<feature type="transmembrane region" description="Helical" evidence="1">
    <location>
        <begin position="303"/>
        <end position="325"/>
    </location>
</feature>
<dbReference type="EMBL" id="BMIP01000002">
    <property type="protein sequence ID" value="GGD62337.1"/>
    <property type="molecule type" value="Genomic_DNA"/>
</dbReference>
<feature type="domain" description="Acyltransferase 3" evidence="2">
    <location>
        <begin position="2"/>
        <end position="318"/>
    </location>
</feature>
<dbReference type="Proteomes" id="UP000612349">
    <property type="component" value="Unassembled WGS sequence"/>
</dbReference>
<dbReference type="InterPro" id="IPR002656">
    <property type="entry name" value="Acyl_transf_3_dom"/>
</dbReference>
<gene>
    <name evidence="3" type="ORF">GCM10010990_09700</name>
</gene>
<dbReference type="InterPro" id="IPR050879">
    <property type="entry name" value="Acyltransferase_3"/>
</dbReference>
<dbReference type="GO" id="GO:0016020">
    <property type="term" value="C:membrane"/>
    <property type="evidence" value="ECO:0007669"/>
    <property type="project" value="TreeGrafter"/>
</dbReference>
<evidence type="ECO:0000256" key="1">
    <source>
        <dbReference type="SAM" id="Phobius"/>
    </source>
</evidence>
<comment type="caution">
    <text evidence="3">The sequence shown here is derived from an EMBL/GenBank/DDBJ whole genome shotgun (WGS) entry which is preliminary data.</text>
</comment>
<dbReference type="PANTHER" id="PTHR23028:SF53">
    <property type="entry name" value="ACYL_TRANSF_3 DOMAIN-CONTAINING PROTEIN"/>
    <property type="match status" value="1"/>
</dbReference>
<sequence>MFLGHCAMLMQWGIPLLEWPKLAVDLFILLSGFVMAYQLHSGCEQPWLQFFKKRFFRLAPAYYVLLVIAIAIGPLLGEMREVFVTHLSANPVGQGRYDDQSLGNLLIHASFLFGLFPNYAQHTAMPDWSVSLEMQFYIAFPVIALMFRRFGWFAVTIALSALSVCVMFLAGGWIASFPEPAFLPIKLNLFLAGSLLALIPADGSAIPLYLARAVLVAAIPMDGEFDTNEIFSILGTGLIGSLACSFAGSWRLPPVTLAERILETRLLRWLGEISFSLYLVHLLLIVPIGSALLRFGIDHWHPVLRFAALASASLPVVLGGAHLLYRYVELPGIRIGRGKAMQGVVQKLAGRWLPRG</sequence>
<keyword evidence="4" id="KW-1185">Reference proteome</keyword>
<protein>
    <submittedName>
        <fullName evidence="3">Acyltransferase</fullName>
    </submittedName>
</protein>
<dbReference type="GO" id="GO:0016747">
    <property type="term" value="F:acyltransferase activity, transferring groups other than amino-acyl groups"/>
    <property type="evidence" value="ECO:0007669"/>
    <property type="project" value="InterPro"/>
</dbReference>
<accession>A0A916YV74</accession>
<keyword evidence="1" id="KW-0472">Membrane</keyword>
<feature type="transmembrane region" description="Helical" evidence="1">
    <location>
        <begin position="60"/>
        <end position="77"/>
    </location>
</feature>
<dbReference type="Pfam" id="PF01757">
    <property type="entry name" value="Acyl_transf_3"/>
    <property type="match status" value="1"/>
</dbReference>
<organism evidence="3 4">
    <name type="scientific">Croceicoccus mobilis</name>
    <dbReference type="NCBI Taxonomy" id="1703339"/>
    <lineage>
        <taxon>Bacteria</taxon>
        <taxon>Pseudomonadati</taxon>
        <taxon>Pseudomonadota</taxon>
        <taxon>Alphaproteobacteria</taxon>
        <taxon>Sphingomonadales</taxon>
        <taxon>Erythrobacteraceae</taxon>
        <taxon>Croceicoccus</taxon>
    </lineage>
</organism>
<proteinExistence type="predicted"/>
<reference evidence="3" key="2">
    <citation type="submission" date="2020-09" db="EMBL/GenBank/DDBJ databases">
        <authorList>
            <person name="Sun Q."/>
            <person name="Zhou Y."/>
        </authorList>
    </citation>
    <scope>NUCLEOTIDE SEQUENCE</scope>
    <source>
        <strain evidence="3">CGMCC 1.15360</strain>
    </source>
</reference>
<evidence type="ECO:0000313" key="3">
    <source>
        <dbReference type="EMBL" id="GGD62337.1"/>
    </source>
</evidence>
<dbReference type="PANTHER" id="PTHR23028">
    <property type="entry name" value="ACETYLTRANSFERASE"/>
    <property type="match status" value="1"/>
</dbReference>
<keyword evidence="3" id="KW-0808">Transferase</keyword>
<name>A0A916YV74_9SPHN</name>
<feature type="transmembrane region" description="Helical" evidence="1">
    <location>
        <begin position="187"/>
        <end position="210"/>
    </location>
</feature>
<keyword evidence="1" id="KW-1133">Transmembrane helix</keyword>
<feature type="transmembrane region" description="Helical" evidence="1">
    <location>
        <begin position="273"/>
        <end position="297"/>
    </location>
</feature>